<name>A0ABQ3T9E5_9ACTN</name>
<reference evidence="3" key="1">
    <citation type="submission" date="2023-07" db="EMBL/GenBank/DDBJ databases">
        <title>Whole genome shotgun sequence of Streptomyces spororaveus NBRC 15456.</title>
        <authorList>
            <person name="Komaki H."/>
            <person name="Tamura T."/>
        </authorList>
    </citation>
    <scope>NUCLEOTIDE SEQUENCE [LARGE SCALE GENOMIC DNA]</scope>
    <source>
        <strain evidence="3">NBRC 15456</strain>
    </source>
</reference>
<feature type="compositionally biased region" description="Polar residues" evidence="1">
    <location>
        <begin position="29"/>
        <end position="38"/>
    </location>
</feature>
<proteinExistence type="predicted"/>
<evidence type="ECO:0000256" key="1">
    <source>
        <dbReference type="SAM" id="MobiDB-lite"/>
    </source>
</evidence>
<organism evidence="2 3">
    <name type="scientific">Streptomyces spororaveus</name>
    <dbReference type="NCBI Taxonomy" id="284039"/>
    <lineage>
        <taxon>Bacteria</taxon>
        <taxon>Bacillati</taxon>
        <taxon>Actinomycetota</taxon>
        <taxon>Actinomycetes</taxon>
        <taxon>Kitasatosporales</taxon>
        <taxon>Streptomycetaceae</taxon>
        <taxon>Streptomyces</taxon>
    </lineage>
</organism>
<dbReference type="Proteomes" id="UP000608522">
    <property type="component" value="Unassembled WGS sequence"/>
</dbReference>
<comment type="caution">
    <text evidence="2">The sequence shown here is derived from an EMBL/GenBank/DDBJ whole genome shotgun (WGS) entry which is preliminary data.</text>
</comment>
<sequence>MTASDWLGWVGSGSYVSKRTESNRGGGTISATSRSAGTRGSRAQRAWGPASAMGGRPEV</sequence>
<protein>
    <submittedName>
        <fullName evidence="2">Uncharacterized protein</fullName>
    </submittedName>
</protein>
<keyword evidence="3" id="KW-1185">Reference proteome</keyword>
<evidence type="ECO:0000313" key="3">
    <source>
        <dbReference type="Proteomes" id="UP000608522"/>
    </source>
</evidence>
<accession>A0ABQ3T9E5</accession>
<feature type="region of interest" description="Disordered" evidence="1">
    <location>
        <begin position="15"/>
        <end position="59"/>
    </location>
</feature>
<evidence type="ECO:0000313" key="2">
    <source>
        <dbReference type="EMBL" id="GHI76999.1"/>
    </source>
</evidence>
<dbReference type="EMBL" id="BNED01000005">
    <property type="protein sequence ID" value="GHI76999.1"/>
    <property type="molecule type" value="Genomic_DNA"/>
</dbReference>
<gene>
    <name evidence="2" type="ORF">Sspor_25600</name>
</gene>